<dbReference type="Gene3D" id="3.40.630.10">
    <property type="entry name" value="Zn peptidases"/>
    <property type="match status" value="1"/>
</dbReference>
<evidence type="ECO:0000313" key="1">
    <source>
        <dbReference type="EMBL" id="MEE4546912.1"/>
    </source>
</evidence>
<dbReference type="Proteomes" id="UP001344658">
    <property type="component" value="Unassembled WGS sequence"/>
</dbReference>
<comment type="caution">
    <text evidence="1">The sequence shown here is derived from an EMBL/GenBank/DDBJ whole genome shotgun (WGS) entry which is preliminary data.</text>
</comment>
<dbReference type="RefSeq" id="WP_330800812.1">
    <property type="nucleotide sequence ID" value="NZ_JAZEWV010000058.1"/>
</dbReference>
<organism evidence="1 2">
    <name type="scientific">Actinacidiphila polyblastidii</name>
    <dbReference type="NCBI Taxonomy" id="3110430"/>
    <lineage>
        <taxon>Bacteria</taxon>
        <taxon>Bacillati</taxon>
        <taxon>Actinomycetota</taxon>
        <taxon>Actinomycetes</taxon>
        <taxon>Kitasatosporales</taxon>
        <taxon>Streptomycetaceae</taxon>
        <taxon>Actinacidiphila</taxon>
    </lineage>
</organism>
<name>A0ABU7PNW7_9ACTN</name>
<sequence length="53" mass="5516">MEEPPAGSFLGFSDIGDLSGRVPAIHPFLAIMDADGSDHTAPFAEAAASERSR</sequence>
<dbReference type="EMBL" id="JAZEWV010000058">
    <property type="protein sequence ID" value="MEE4546912.1"/>
    <property type="molecule type" value="Genomic_DNA"/>
</dbReference>
<reference evidence="1 2" key="1">
    <citation type="submission" date="2023-12" db="EMBL/GenBank/DDBJ databases">
        <title>Streptomyces sp. V4-01.</title>
        <authorList>
            <person name="Somphong A."/>
            <person name="Phongsopitanun W."/>
        </authorList>
    </citation>
    <scope>NUCLEOTIDE SEQUENCE [LARGE SCALE GENOMIC DNA]</scope>
    <source>
        <strain evidence="1 2">V4-01</strain>
    </source>
</reference>
<evidence type="ECO:0000313" key="2">
    <source>
        <dbReference type="Proteomes" id="UP001344658"/>
    </source>
</evidence>
<accession>A0ABU7PNW7</accession>
<protein>
    <submittedName>
        <fullName evidence="1">Uncharacterized protein</fullName>
    </submittedName>
</protein>
<gene>
    <name evidence="1" type="ORF">V2S66_33730</name>
</gene>
<keyword evidence="2" id="KW-1185">Reference proteome</keyword>
<proteinExistence type="predicted"/>